<evidence type="ECO:0000256" key="2">
    <source>
        <dbReference type="SAM" id="MobiDB-lite"/>
    </source>
</evidence>
<reference evidence="4 5" key="1">
    <citation type="submission" date="2020-04" db="EMBL/GenBank/DDBJ databases">
        <title>Perkinsus olseni comparative genomics.</title>
        <authorList>
            <person name="Bogema D.R."/>
        </authorList>
    </citation>
    <scope>NUCLEOTIDE SEQUENCE [LARGE SCALE GENOMIC DNA]</scope>
    <source>
        <strain evidence="4">00978-12</strain>
    </source>
</reference>
<feature type="compositionally biased region" description="Low complexity" evidence="2">
    <location>
        <begin position="1"/>
        <end position="12"/>
    </location>
</feature>
<comment type="caution">
    <text evidence="4">The sequence shown here is derived from an EMBL/GenBank/DDBJ whole genome shotgun (WGS) entry which is preliminary data.</text>
</comment>
<evidence type="ECO:0000256" key="1">
    <source>
        <dbReference type="ARBA" id="ARBA00023172"/>
    </source>
</evidence>
<keyword evidence="1" id="KW-0233">DNA recombination</keyword>
<name>A0A7J6N3C3_PEROL</name>
<evidence type="ECO:0000259" key="3">
    <source>
        <dbReference type="PROSITE" id="PS51898"/>
    </source>
</evidence>
<dbReference type="GO" id="GO:0015074">
    <property type="term" value="P:DNA integration"/>
    <property type="evidence" value="ECO:0007669"/>
    <property type="project" value="InterPro"/>
</dbReference>
<feature type="compositionally biased region" description="Acidic residues" evidence="2">
    <location>
        <begin position="393"/>
        <end position="402"/>
    </location>
</feature>
<evidence type="ECO:0000313" key="5">
    <source>
        <dbReference type="Proteomes" id="UP000541610"/>
    </source>
</evidence>
<dbReference type="GO" id="GO:0006310">
    <property type="term" value="P:DNA recombination"/>
    <property type="evidence" value="ECO:0007669"/>
    <property type="project" value="UniProtKB-KW"/>
</dbReference>
<dbReference type="SUPFAM" id="SSF56349">
    <property type="entry name" value="DNA breaking-rejoining enzymes"/>
    <property type="match status" value="1"/>
</dbReference>
<evidence type="ECO:0000313" key="4">
    <source>
        <dbReference type="EMBL" id="KAF4678429.1"/>
    </source>
</evidence>
<feature type="region of interest" description="Disordered" evidence="2">
    <location>
        <begin position="326"/>
        <end position="402"/>
    </location>
</feature>
<accession>A0A7J6N3C3</accession>
<dbReference type="InterPro" id="IPR052925">
    <property type="entry name" value="Phage_Integrase-like_Recomb"/>
</dbReference>
<dbReference type="PANTHER" id="PTHR34605:SF3">
    <property type="entry name" value="P CELL-TYPE AGGLUTINATION PROTEIN MAP4-LIKE-RELATED"/>
    <property type="match status" value="1"/>
</dbReference>
<dbReference type="PROSITE" id="PS51898">
    <property type="entry name" value="TYR_RECOMBINASE"/>
    <property type="match status" value="1"/>
</dbReference>
<proteinExistence type="predicted"/>
<sequence>MRPSAARSPARGSAKRARRLSRPGHAAELDAAVKSMQRAMLAESTKATYRSRLRLWEELSHNMKMDPFPLDERRMERVVAALRDAGYKSAADYLATAIVFNEMLGHQLTASQKAYARRIRMACERSAGPPRQARPMTLEVLRSLATAAAGISGRIRVACYALGTWFLLRGEELLSLNISDIHVDHEGVSIYIKGSKTDQQQCGTARRLGRLESGDDSVELICPVRAGEFLLKVRSIQGGTASDRLCVNEAGEPWAQRYFREALKRDLSKAGIQEWRSYSLHSMRAGGCQWMIEAGIDRSKVKKFGRWSSDCIDRYARESYISDSRGYPNTVVSSKGQPMLPSRAAPTDVQGVGMRMAPAPRSELTPVKAKREEEVRESQAEGDADGDWLRDEYLDEDDPWLR</sequence>
<dbReference type="AlphaFoldDB" id="A0A7J6N3C3"/>
<dbReference type="Proteomes" id="UP000541610">
    <property type="component" value="Unassembled WGS sequence"/>
</dbReference>
<dbReference type="Gene3D" id="1.10.443.10">
    <property type="entry name" value="Intergrase catalytic core"/>
    <property type="match status" value="1"/>
</dbReference>
<feature type="compositionally biased region" description="Basic and acidic residues" evidence="2">
    <location>
        <begin position="369"/>
        <end position="379"/>
    </location>
</feature>
<dbReference type="GO" id="GO:0003677">
    <property type="term" value="F:DNA binding"/>
    <property type="evidence" value="ECO:0007669"/>
    <property type="project" value="InterPro"/>
</dbReference>
<feature type="compositionally biased region" description="Basic residues" evidence="2">
    <location>
        <begin position="13"/>
        <end position="22"/>
    </location>
</feature>
<protein>
    <recommendedName>
        <fullName evidence="3">Tyr recombinase domain-containing protein</fullName>
    </recommendedName>
</protein>
<dbReference type="EMBL" id="JABANP010000901">
    <property type="protein sequence ID" value="KAF4678429.1"/>
    <property type="molecule type" value="Genomic_DNA"/>
</dbReference>
<organism evidence="4 5">
    <name type="scientific">Perkinsus olseni</name>
    <name type="common">Perkinsus atlanticus</name>
    <dbReference type="NCBI Taxonomy" id="32597"/>
    <lineage>
        <taxon>Eukaryota</taxon>
        <taxon>Sar</taxon>
        <taxon>Alveolata</taxon>
        <taxon>Perkinsozoa</taxon>
        <taxon>Perkinsea</taxon>
        <taxon>Perkinsida</taxon>
        <taxon>Perkinsidae</taxon>
        <taxon>Perkinsus</taxon>
    </lineage>
</organism>
<dbReference type="OrthoDB" id="414283at2759"/>
<dbReference type="PANTHER" id="PTHR34605">
    <property type="entry name" value="PHAGE_INTEGRASE DOMAIN-CONTAINING PROTEIN"/>
    <property type="match status" value="1"/>
</dbReference>
<feature type="region of interest" description="Disordered" evidence="2">
    <location>
        <begin position="1"/>
        <end position="24"/>
    </location>
</feature>
<feature type="domain" description="Tyr recombinase" evidence="3">
    <location>
        <begin position="131"/>
        <end position="333"/>
    </location>
</feature>
<dbReference type="InterPro" id="IPR013762">
    <property type="entry name" value="Integrase-like_cat_sf"/>
</dbReference>
<dbReference type="Pfam" id="PF00589">
    <property type="entry name" value="Phage_integrase"/>
    <property type="match status" value="1"/>
</dbReference>
<dbReference type="InterPro" id="IPR002104">
    <property type="entry name" value="Integrase_catalytic"/>
</dbReference>
<dbReference type="InterPro" id="IPR011010">
    <property type="entry name" value="DNA_brk_join_enz"/>
</dbReference>
<gene>
    <name evidence="4" type="ORF">FOZ60_016749</name>
</gene>